<dbReference type="InterPro" id="IPR046349">
    <property type="entry name" value="C1-like_sf"/>
</dbReference>
<name>A0A816R4I0_BRANA</name>
<gene>
    <name evidence="6" type="ORF">DARMORV10_C01P09640.1</name>
</gene>
<evidence type="ECO:0000256" key="1">
    <source>
        <dbReference type="ARBA" id="ARBA00022723"/>
    </source>
</evidence>
<protein>
    <submittedName>
        <fullName evidence="6">(rape) hypothetical protein</fullName>
    </submittedName>
</protein>
<feature type="domain" description="Phorbol-ester/DAG-type" evidence="5">
    <location>
        <begin position="11"/>
        <end position="58"/>
    </location>
</feature>
<dbReference type="InterPro" id="IPR002219">
    <property type="entry name" value="PKC_DAG/PE"/>
</dbReference>
<evidence type="ECO:0000256" key="4">
    <source>
        <dbReference type="ARBA" id="ARBA00022833"/>
    </source>
</evidence>
<keyword evidence="4" id="KW-0862">Zinc</keyword>
<dbReference type="InterPro" id="IPR001965">
    <property type="entry name" value="Znf_PHD"/>
</dbReference>
<dbReference type="SUPFAM" id="SSF57889">
    <property type="entry name" value="Cysteine-rich domain"/>
    <property type="match status" value="6"/>
</dbReference>
<evidence type="ECO:0000259" key="5">
    <source>
        <dbReference type="PROSITE" id="PS50081"/>
    </source>
</evidence>
<dbReference type="EMBL" id="HG994365">
    <property type="protein sequence ID" value="CAF2069068.1"/>
    <property type="molecule type" value="Genomic_DNA"/>
</dbReference>
<accession>A0A816R4I0</accession>
<dbReference type="Proteomes" id="UP001295469">
    <property type="component" value="Chromosome C01"/>
</dbReference>
<feature type="non-terminal residue" evidence="6">
    <location>
        <position position="655"/>
    </location>
</feature>
<keyword evidence="1" id="KW-0479">Metal-binding</keyword>
<dbReference type="AlphaFoldDB" id="A0A816R4I0"/>
<dbReference type="Pfam" id="PF03107">
    <property type="entry name" value="C1_2"/>
    <property type="match status" value="6"/>
</dbReference>
<evidence type="ECO:0000313" key="6">
    <source>
        <dbReference type="EMBL" id="CAF2069068.1"/>
    </source>
</evidence>
<dbReference type="PROSITE" id="PS50081">
    <property type="entry name" value="ZF_DAG_PE_2"/>
    <property type="match status" value="1"/>
</dbReference>
<reference evidence="6" key="1">
    <citation type="submission" date="2021-01" db="EMBL/GenBank/DDBJ databases">
        <authorList>
            <consortium name="Genoscope - CEA"/>
            <person name="William W."/>
        </authorList>
    </citation>
    <scope>NUCLEOTIDE SEQUENCE</scope>
</reference>
<dbReference type="SMART" id="SM00249">
    <property type="entry name" value="PHD"/>
    <property type="match status" value="3"/>
</dbReference>
<dbReference type="PANTHER" id="PTHR32410">
    <property type="entry name" value="CYSTEINE/HISTIDINE-RICH C1 DOMAIN FAMILY PROTEIN"/>
    <property type="match status" value="1"/>
</dbReference>
<dbReference type="SMART" id="SM00109">
    <property type="entry name" value="C1"/>
    <property type="match status" value="4"/>
</dbReference>
<feature type="non-terminal residue" evidence="6">
    <location>
        <position position="1"/>
    </location>
</feature>
<organism evidence="6">
    <name type="scientific">Brassica napus</name>
    <name type="common">Rape</name>
    <dbReference type="NCBI Taxonomy" id="3708"/>
    <lineage>
        <taxon>Eukaryota</taxon>
        <taxon>Viridiplantae</taxon>
        <taxon>Streptophyta</taxon>
        <taxon>Embryophyta</taxon>
        <taxon>Tracheophyta</taxon>
        <taxon>Spermatophyta</taxon>
        <taxon>Magnoliopsida</taxon>
        <taxon>eudicotyledons</taxon>
        <taxon>Gunneridae</taxon>
        <taxon>Pentapetalae</taxon>
        <taxon>rosids</taxon>
        <taxon>malvids</taxon>
        <taxon>Brassicales</taxon>
        <taxon>Brassicaceae</taxon>
        <taxon>Brassiceae</taxon>
        <taxon>Brassica</taxon>
    </lineage>
</organism>
<evidence type="ECO:0000256" key="2">
    <source>
        <dbReference type="ARBA" id="ARBA00022737"/>
    </source>
</evidence>
<dbReference type="PANTHER" id="PTHR32410:SF185">
    <property type="entry name" value="PHORBOL-ESTER_DAG-TYPE DOMAIN-CONTAINING PROTEIN"/>
    <property type="match status" value="1"/>
</dbReference>
<keyword evidence="2" id="KW-0677">Repeat</keyword>
<proteinExistence type="predicted"/>
<keyword evidence="3" id="KW-0863">Zinc-finger</keyword>
<sequence>TVIRIKLPTHKHSLYPSPWVNLCDGCGWTGGYRKDGYRCYECRCFFHKECAEASSDIHQPSHPEHPLSLMLEWPEVKRCKLCGEKLFYMFYHCSICDFVVDTACAKNPPPNVIEFPKAHEHSLVIAKDLSDFKCGFCGEEDHLRYRYRCYLCILEFEIRCSMLSLEIDYPYHPKHPLKFLTKEEQHFSHGKCRICGKELRWKFYHCSICKFSVDVDCVRDPSPLAILFPKAHEHQLSLTPRKISFDCDACGMAGDRSPYSCQQCYFMIHQSCIDLPEIINVNRHEHRLSRRLHLSLGSWVCRFCHKNVDWSYGAYSCSICPNYVIHSKCAIRSDVWDKLELKGIPEEPGDIEPFKVIDENLICHFSHKEHYLQFNEEGIISGGSIRCEACVLPIYSQAFYSCVQCNFILHKTRANLSRKKRHFFHNKPLTLICGDKIEHCEMCETYSQGFKYTDFKYCSIDVKCAMLSESIIHESHPCTLYYITNTYIKCASCNEGGCRSFSCDDCSFGLHERCAVLPKTIQHWYDEHLIFLCYNKNKRGGEYWCDICEEQIDTMIWFYTCDSCCVTFHTECVLGDFSRFMPGRIVTHRNWRIKAMQTSPGFLPRCYICHTQRAVPFVLNLCNPQNNVFICSLECLVRTRLGRTSFREVVYFILY</sequence>
<evidence type="ECO:0000256" key="3">
    <source>
        <dbReference type="ARBA" id="ARBA00022771"/>
    </source>
</evidence>
<dbReference type="GO" id="GO:0008270">
    <property type="term" value="F:zinc ion binding"/>
    <property type="evidence" value="ECO:0007669"/>
    <property type="project" value="UniProtKB-KW"/>
</dbReference>
<dbReference type="InterPro" id="IPR053192">
    <property type="entry name" value="Vacuole_Formation_Reg"/>
</dbReference>
<dbReference type="InterPro" id="IPR004146">
    <property type="entry name" value="DC1"/>
</dbReference>